<protein>
    <submittedName>
        <fullName evidence="4">NAD(P)/FAD-dependent oxidoreductase</fullName>
    </submittedName>
</protein>
<keyword evidence="2" id="KW-0274">FAD</keyword>
<dbReference type="PRINTS" id="PR00411">
    <property type="entry name" value="PNDRDTASEI"/>
</dbReference>
<comment type="caution">
    <text evidence="4">The sequence shown here is derived from an EMBL/GenBank/DDBJ whole genome shotgun (WGS) entry which is preliminary data.</text>
</comment>
<dbReference type="SUPFAM" id="SSF51905">
    <property type="entry name" value="FAD/NAD(P)-binding domain"/>
    <property type="match status" value="2"/>
</dbReference>
<dbReference type="InterPro" id="IPR036188">
    <property type="entry name" value="FAD/NAD-bd_sf"/>
</dbReference>
<gene>
    <name evidence="4" type="ORF">IQ215_00960</name>
</gene>
<dbReference type="Gene3D" id="3.30.390.30">
    <property type="match status" value="1"/>
</dbReference>
<dbReference type="PANTHER" id="PTHR43014:SF2">
    <property type="entry name" value="MERCURIC REDUCTASE"/>
    <property type="match status" value="1"/>
</dbReference>
<feature type="domain" description="FAD/NAD(P)-binding" evidence="3">
    <location>
        <begin position="5"/>
        <end position="297"/>
    </location>
</feature>
<evidence type="ECO:0000313" key="5">
    <source>
        <dbReference type="Proteomes" id="UP000654604"/>
    </source>
</evidence>
<reference evidence="4 5" key="1">
    <citation type="submission" date="2020-10" db="EMBL/GenBank/DDBJ databases">
        <authorList>
            <person name="Castelo-Branco R."/>
            <person name="Eusebio N."/>
            <person name="Adriana R."/>
            <person name="Vieira A."/>
            <person name="Brugerolle De Fraissinette N."/>
            <person name="Rezende De Castro R."/>
            <person name="Schneider M.P."/>
            <person name="Vasconcelos V."/>
            <person name="Leao P.N."/>
        </authorList>
    </citation>
    <scope>NUCLEOTIDE SEQUENCE [LARGE SCALE GENOMIC DNA]</scope>
    <source>
        <strain evidence="4 5">LEGE 03274</strain>
    </source>
</reference>
<dbReference type="InterPro" id="IPR016156">
    <property type="entry name" value="FAD/NAD-linked_Rdtase_dimer_sf"/>
</dbReference>
<dbReference type="Gene3D" id="3.50.50.60">
    <property type="entry name" value="FAD/NAD(P)-binding domain"/>
    <property type="match status" value="2"/>
</dbReference>
<name>A0ABR9V2B5_9CHRO</name>
<evidence type="ECO:0000256" key="2">
    <source>
        <dbReference type="ARBA" id="ARBA00022827"/>
    </source>
</evidence>
<proteinExistence type="predicted"/>
<dbReference type="SUPFAM" id="SSF55424">
    <property type="entry name" value="FAD/NAD-linked reductases, dimerisation (C-terminal) domain"/>
    <property type="match status" value="1"/>
</dbReference>
<dbReference type="InterPro" id="IPR023753">
    <property type="entry name" value="FAD/NAD-binding_dom"/>
</dbReference>
<dbReference type="PANTHER" id="PTHR43014">
    <property type="entry name" value="MERCURIC REDUCTASE"/>
    <property type="match status" value="1"/>
</dbReference>
<sequence>MKLTYDLILIGGSLEAIWGAKYAVNIGARVALIIDVDFDTEEGQKYLFQQLQSQLLSPNSFHNRQDILEEKKLLIESKLLPELEGLEVDVIFSDFEFVLENNQTAIKTKQDILMANGYIITSPLYNYQHPDWLGIEDINYLTGYDIFQLCDIDSLPNNLVVIGDDEVAINICGLLSRYQKKVTLLTTQKHILPWEDEDITFLIQCELESIGVNVLSDYQVNQVKSINNSKWIQAGNTAIEGEEIIISNDFLERKFNFKLITLQDKKFIKVDKLHNSIIVNSKLQTSYNKIYSVGNILGGYGCLNIVKEELRIAIDNILFLKIHQINYDVIPYNLNVSKGIFRVGYNESQVKSLYGDSWDSFIINDSFLSPFDLERKAFFVKLIVSKNRKFLGCHCWGYKAELLVNIVAMLIKKDSSIDFLFKMSISDDFIKDIINRLEQKIMKKYHPLKCSLLETWFIWHR</sequence>
<keyword evidence="1" id="KW-0285">Flavoprotein</keyword>
<keyword evidence="5" id="KW-1185">Reference proteome</keyword>
<evidence type="ECO:0000259" key="3">
    <source>
        <dbReference type="Pfam" id="PF07992"/>
    </source>
</evidence>
<evidence type="ECO:0000313" key="4">
    <source>
        <dbReference type="EMBL" id="MBE9221256.1"/>
    </source>
</evidence>
<dbReference type="RefSeq" id="WP_193799447.1">
    <property type="nucleotide sequence ID" value="NZ_JADEWC010000001.1"/>
</dbReference>
<dbReference type="Proteomes" id="UP000654604">
    <property type="component" value="Unassembled WGS sequence"/>
</dbReference>
<organism evidence="4 5">
    <name type="scientific">Cyanobacterium stanieri LEGE 03274</name>
    <dbReference type="NCBI Taxonomy" id="1828756"/>
    <lineage>
        <taxon>Bacteria</taxon>
        <taxon>Bacillati</taxon>
        <taxon>Cyanobacteriota</taxon>
        <taxon>Cyanophyceae</taxon>
        <taxon>Oscillatoriophycideae</taxon>
        <taxon>Chroococcales</taxon>
        <taxon>Geminocystaceae</taxon>
        <taxon>Cyanobacterium</taxon>
    </lineage>
</organism>
<dbReference type="Pfam" id="PF07992">
    <property type="entry name" value="Pyr_redox_2"/>
    <property type="match status" value="1"/>
</dbReference>
<accession>A0ABR9V2B5</accession>
<evidence type="ECO:0000256" key="1">
    <source>
        <dbReference type="ARBA" id="ARBA00022630"/>
    </source>
</evidence>
<dbReference type="PRINTS" id="PR00368">
    <property type="entry name" value="FADPNR"/>
</dbReference>
<dbReference type="EMBL" id="JADEWC010000001">
    <property type="protein sequence ID" value="MBE9221256.1"/>
    <property type="molecule type" value="Genomic_DNA"/>
</dbReference>